<proteinExistence type="predicted"/>
<dbReference type="Proteomes" id="UP000186601">
    <property type="component" value="Unassembled WGS sequence"/>
</dbReference>
<dbReference type="EMBL" id="MLYV02000195">
    <property type="protein sequence ID" value="PSS32141.1"/>
    <property type="molecule type" value="Genomic_DNA"/>
</dbReference>
<gene>
    <name evidence="1" type="ORF">PHLCEN_2v2097</name>
</gene>
<keyword evidence="2" id="KW-1185">Reference proteome</keyword>
<organism evidence="1 2">
    <name type="scientific">Hermanssonia centrifuga</name>
    <dbReference type="NCBI Taxonomy" id="98765"/>
    <lineage>
        <taxon>Eukaryota</taxon>
        <taxon>Fungi</taxon>
        <taxon>Dikarya</taxon>
        <taxon>Basidiomycota</taxon>
        <taxon>Agaricomycotina</taxon>
        <taxon>Agaricomycetes</taxon>
        <taxon>Polyporales</taxon>
        <taxon>Meruliaceae</taxon>
        <taxon>Hermanssonia</taxon>
    </lineage>
</organism>
<comment type="caution">
    <text evidence="1">The sequence shown here is derived from an EMBL/GenBank/DDBJ whole genome shotgun (WGS) entry which is preliminary data.</text>
</comment>
<evidence type="ECO:0000313" key="1">
    <source>
        <dbReference type="EMBL" id="PSS32141.1"/>
    </source>
</evidence>
<dbReference type="AlphaFoldDB" id="A0A2R6RQ41"/>
<name>A0A2R6RQ41_9APHY</name>
<protein>
    <submittedName>
        <fullName evidence="1">Uncharacterized protein</fullName>
    </submittedName>
</protein>
<evidence type="ECO:0000313" key="2">
    <source>
        <dbReference type="Proteomes" id="UP000186601"/>
    </source>
</evidence>
<reference evidence="1 2" key="1">
    <citation type="submission" date="2018-02" db="EMBL/GenBank/DDBJ databases">
        <title>Genome sequence of the basidiomycete white-rot fungus Phlebia centrifuga.</title>
        <authorList>
            <person name="Granchi Z."/>
            <person name="Peng M."/>
            <person name="de Vries R.P."/>
            <person name="Hilden K."/>
            <person name="Makela M.R."/>
            <person name="Grigoriev I."/>
            <person name="Riley R."/>
        </authorList>
    </citation>
    <scope>NUCLEOTIDE SEQUENCE [LARGE SCALE GENOMIC DNA]</scope>
    <source>
        <strain evidence="1 2">FBCC195</strain>
    </source>
</reference>
<accession>A0A2R6RQ41</accession>
<sequence length="140" mass="15649">MTFKVLMAMIQSLRGTFTRVDSIIDGLDQRGGDRAEVNALYAVGFQDIITALTSALQDFQTQDLYMCAAQMTFKRALGSTFESTIDIKTVISARSIMDSIIDYKVQPNFDYSRCTELAADIRDKIKTRIPENAKVDEVSS</sequence>